<comment type="caution">
    <text evidence="1">The sequence shown here is derived from an EMBL/GenBank/DDBJ whole genome shotgun (WGS) entry which is preliminary data.</text>
</comment>
<dbReference type="Proteomes" id="UP001054945">
    <property type="component" value="Unassembled WGS sequence"/>
</dbReference>
<evidence type="ECO:0000313" key="1">
    <source>
        <dbReference type="EMBL" id="GIY89948.1"/>
    </source>
</evidence>
<proteinExistence type="predicted"/>
<dbReference type="EMBL" id="BPLR01017274">
    <property type="protein sequence ID" value="GIY89948.1"/>
    <property type="molecule type" value="Genomic_DNA"/>
</dbReference>
<keyword evidence="2" id="KW-1185">Reference proteome</keyword>
<evidence type="ECO:0008006" key="3">
    <source>
        <dbReference type="Google" id="ProtNLM"/>
    </source>
</evidence>
<evidence type="ECO:0000313" key="2">
    <source>
        <dbReference type="Proteomes" id="UP001054945"/>
    </source>
</evidence>
<organism evidence="1 2">
    <name type="scientific">Caerostris extrusa</name>
    <name type="common">Bark spider</name>
    <name type="synonym">Caerostris bankana</name>
    <dbReference type="NCBI Taxonomy" id="172846"/>
    <lineage>
        <taxon>Eukaryota</taxon>
        <taxon>Metazoa</taxon>
        <taxon>Ecdysozoa</taxon>
        <taxon>Arthropoda</taxon>
        <taxon>Chelicerata</taxon>
        <taxon>Arachnida</taxon>
        <taxon>Araneae</taxon>
        <taxon>Araneomorphae</taxon>
        <taxon>Entelegynae</taxon>
        <taxon>Araneoidea</taxon>
        <taxon>Araneidae</taxon>
        <taxon>Caerostris</taxon>
    </lineage>
</organism>
<name>A0AAV4X5W9_CAEEX</name>
<sequence length="136" mass="15632">MSAQSESILLVVKYRAPLTQAREQPTGGWTLSSAGFDWEVGVEGNFFTLCVYQSLYLQGESRDLNPQRATTDLRCKIEFFENERYIANCELRRKTAKKSCEENLSSRCLSILTVDETHASHPPYIRLHRRLFLTPV</sequence>
<accession>A0AAV4X5W9</accession>
<reference evidence="1 2" key="1">
    <citation type="submission" date="2021-06" db="EMBL/GenBank/DDBJ databases">
        <title>Caerostris extrusa draft genome.</title>
        <authorList>
            <person name="Kono N."/>
            <person name="Arakawa K."/>
        </authorList>
    </citation>
    <scope>NUCLEOTIDE SEQUENCE [LARGE SCALE GENOMIC DNA]</scope>
</reference>
<gene>
    <name evidence="1" type="ORF">CEXT_124631</name>
</gene>
<protein>
    <recommendedName>
        <fullName evidence="3">MATH domain-containing protein</fullName>
    </recommendedName>
</protein>
<dbReference type="AlphaFoldDB" id="A0AAV4X5W9"/>